<evidence type="ECO:0000313" key="2">
    <source>
        <dbReference type="Proteomes" id="UP000887159"/>
    </source>
</evidence>
<dbReference type="Proteomes" id="UP000887159">
    <property type="component" value="Unassembled WGS sequence"/>
</dbReference>
<reference evidence="1" key="1">
    <citation type="submission" date="2020-08" db="EMBL/GenBank/DDBJ databases">
        <title>Multicomponent nature underlies the extraordinary mechanical properties of spider dragline silk.</title>
        <authorList>
            <person name="Kono N."/>
            <person name="Nakamura H."/>
            <person name="Mori M."/>
            <person name="Yoshida Y."/>
            <person name="Ohtoshi R."/>
            <person name="Malay A.D."/>
            <person name="Moran D.A.P."/>
            <person name="Tomita M."/>
            <person name="Numata K."/>
            <person name="Arakawa K."/>
        </authorList>
    </citation>
    <scope>NUCLEOTIDE SEQUENCE</scope>
</reference>
<comment type="caution">
    <text evidence="1">The sequence shown here is derived from an EMBL/GenBank/DDBJ whole genome shotgun (WGS) entry which is preliminary data.</text>
</comment>
<accession>A0A8X6VUS6</accession>
<keyword evidence="2" id="KW-1185">Reference proteome</keyword>
<dbReference type="InterPro" id="IPR029058">
    <property type="entry name" value="AB_hydrolase_fold"/>
</dbReference>
<organism evidence="1 2">
    <name type="scientific">Trichonephila clavipes</name>
    <name type="common">Golden silk orbweaver</name>
    <name type="synonym">Nephila clavipes</name>
    <dbReference type="NCBI Taxonomy" id="2585209"/>
    <lineage>
        <taxon>Eukaryota</taxon>
        <taxon>Metazoa</taxon>
        <taxon>Ecdysozoa</taxon>
        <taxon>Arthropoda</taxon>
        <taxon>Chelicerata</taxon>
        <taxon>Arachnida</taxon>
        <taxon>Araneae</taxon>
        <taxon>Araneomorphae</taxon>
        <taxon>Entelegynae</taxon>
        <taxon>Araneoidea</taxon>
        <taxon>Nephilidae</taxon>
        <taxon>Trichonephila</taxon>
    </lineage>
</organism>
<proteinExistence type="predicted"/>
<protein>
    <submittedName>
        <fullName evidence="1">Cholinesterase</fullName>
    </submittedName>
</protein>
<name>A0A8X6VUS6_TRICX</name>
<gene>
    <name evidence="1" type="primary">Bche</name>
    <name evidence="1" type="ORF">TNCV_2180661</name>
</gene>
<sequence>MLKVLLASSSAAQAVDFWPGPEDLPSWSWNQYRKYVTTSLDSFDPRISQLTMQLYNTSETYDEDPTPELLYTTMVTDIRQTCPVNDFTDMLSSVTNSPVFRYVITSRPSAPVIVFFNIIYTDLNVSKVILLHPQKMSTWKFELKTLRMYLI</sequence>
<dbReference type="AlphaFoldDB" id="A0A8X6VUS6"/>
<dbReference type="EMBL" id="BMAU01021361">
    <property type="protein sequence ID" value="GFY22805.1"/>
    <property type="molecule type" value="Genomic_DNA"/>
</dbReference>
<dbReference type="SUPFAM" id="SSF53474">
    <property type="entry name" value="alpha/beta-Hydrolases"/>
    <property type="match status" value="1"/>
</dbReference>
<dbReference type="Gene3D" id="3.40.50.1820">
    <property type="entry name" value="alpha/beta hydrolase"/>
    <property type="match status" value="1"/>
</dbReference>
<evidence type="ECO:0000313" key="1">
    <source>
        <dbReference type="EMBL" id="GFY22805.1"/>
    </source>
</evidence>